<dbReference type="Pfam" id="PF14681">
    <property type="entry name" value="UPRTase"/>
    <property type="match status" value="1"/>
</dbReference>
<feature type="domain" description="Phosphoribosyltransferase" evidence="1">
    <location>
        <begin position="13"/>
        <end position="211"/>
    </location>
</feature>
<reference evidence="2 3" key="1">
    <citation type="submission" date="2021-05" db="EMBL/GenBank/DDBJ databases">
        <title>A Polyphasic approach of four new species of the genus Ohtaekwangia: Ohtaekwangia histidinii sp. nov., Ohtaekwangia cretensis sp. nov., Ohtaekwangia indiensis sp. nov., Ohtaekwangia reichenbachii sp. nov. from diverse environment.</title>
        <authorList>
            <person name="Octaviana S."/>
        </authorList>
    </citation>
    <scope>NUCLEOTIDE SEQUENCE [LARGE SCALE GENOMIC DNA]</scope>
    <source>
        <strain evidence="2 3">PWU4</strain>
    </source>
</reference>
<dbReference type="InterPro" id="IPR050137">
    <property type="entry name" value="PyrR_bifunctional"/>
</dbReference>
<dbReference type="InterPro" id="IPR029057">
    <property type="entry name" value="PRTase-like"/>
</dbReference>
<dbReference type="GO" id="GO:0004845">
    <property type="term" value="F:uracil phosphoribosyltransferase activity"/>
    <property type="evidence" value="ECO:0007669"/>
    <property type="project" value="UniProtKB-EC"/>
</dbReference>
<proteinExistence type="predicted"/>
<name>A0AAP2DRA7_9BACT</name>
<dbReference type="SUPFAM" id="SSF53271">
    <property type="entry name" value="PRTase-like"/>
    <property type="match status" value="1"/>
</dbReference>
<dbReference type="Gene3D" id="3.40.50.2020">
    <property type="match status" value="1"/>
</dbReference>
<dbReference type="EMBL" id="JAHESF010000019">
    <property type="protein sequence ID" value="MBT1698894.1"/>
    <property type="molecule type" value="Genomic_DNA"/>
</dbReference>
<keyword evidence="2" id="KW-0808">Transferase</keyword>
<evidence type="ECO:0000313" key="3">
    <source>
        <dbReference type="Proteomes" id="UP001319200"/>
    </source>
</evidence>
<gene>
    <name evidence="2" type="primary">upp</name>
    <name evidence="2" type="ORF">KK083_18520</name>
</gene>
<evidence type="ECO:0000259" key="1">
    <source>
        <dbReference type="Pfam" id="PF14681"/>
    </source>
</evidence>
<dbReference type="InterPro" id="IPR000836">
    <property type="entry name" value="PRTase_dom"/>
</dbReference>
<keyword evidence="2" id="KW-0328">Glycosyltransferase</keyword>
<sequence length="213" mass="23980">MFILNDQDTIANQFLLQLRDAGMQQDRMRFRKNMERLGEIMAYELSKKLTYSSHEAVTPLGKSRINILKEQPVMITILRAGLPFFQGFMNFFDQADSGFIGAFRKEDENHLTIKLEYVATTSLEGKTVILIDPMLATGRSVADSVSAILRNGKPYHLHIVSLVAAPEGIAYLKKHLMLPFSLWTCAVDEKLNDQYYIVPGLGDAGDLSYGTKL</sequence>
<keyword evidence="3" id="KW-1185">Reference proteome</keyword>
<dbReference type="AlphaFoldDB" id="A0AAP2DRA7"/>
<dbReference type="CDD" id="cd06223">
    <property type="entry name" value="PRTases_typeI"/>
    <property type="match status" value="1"/>
</dbReference>
<comment type="caution">
    <text evidence="2">The sequence shown here is derived from an EMBL/GenBank/DDBJ whole genome shotgun (WGS) entry which is preliminary data.</text>
</comment>
<dbReference type="EC" id="2.4.2.9" evidence="2"/>
<accession>A0AAP2DRA7</accession>
<organism evidence="2 3">
    <name type="scientific">Chryseosolibacter histidini</name>
    <dbReference type="NCBI Taxonomy" id="2782349"/>
    <lineage>
        <taxon>Bacteria</taxon>
        <taxon>Pseudomonadati</taxon>
        <taxon>Bacteroidota</taxon>
        <taxon>Cytophagia</taxon>
        <taxon>Cytophagales</taxon>
        <taxon>Chryseotaleaceae</taxon>
        <taxon>Chryseosolibacter</taxon>
    </lineage>
</organism>
<dbReference type="Proteomes" id="UP001319200">
    <property type="component" value="Unassembled WGS sequence"/>
</dbReference>
<dbReference type="PANTHER" id="PTHR11608:SF0">
    <property type="entry name" value="BIFUNCTIONAL PROTEIN PYRR"/>
    <property type="match status" value="1"/>
</dbReference>
<dbReference type="PANTHER" id="PTHR11608">
    <property type="entry name" value="BIFUNCTIONAL PROTEIN PYRR"/>
    <property type="match status" value="1"/>
</dbReference>
<evidence type="ECO:0000313" key="2">
    <source>
        <dbReference type="EMBL" id="MBT1698894.1"/>
    </source>
</evidence>
<protein>
    <submittedName>
        <fullName evidence="2">Uracil phosphoribosyltransferase</fullName>
        <ecNumber evidence="2">2.4.2.9</ecNumber>
    </submittedName>
</protein>
<dbReference type="NCBIfam" id="NF001097">
    <property type="entry name" value="PRK00129.1"/>
    <property type="match status" value="1"/>
</dbReference>